<accession>R7Z4P7</accession>
<proteinExistence type="predicted"/>
<dbReference type="OrthoDB" id="409543at2759"/>
<dbReference type="eggNOG" id="ENOG502SEFD">
    <property type="taxonomic scope" value="Eukaryota"/>
</dbReference>
<dbReference type="Gene3D" id="3.90.550.20">
    <property type="match status" value="1"/>
</dbReference>
<dbReference type="HOGENOM" id="CLU_061936_0_0_1"/>
<dbReference type="Pfam" id="PF05704">
    <property type="entry name" value="Caps_synth"/>
    <property type="match status" value="1"/>
</dbReference>
<dbReference type="AlphaFoldDB" id="R7Z4P7"/>
<dbReference type="EMBL" id="JH767605">
    <property type="protein sequence ID" value="EON69073.1"/>
    <property type="molecule type" value="Genomic_DNA"/>
</dbReference>
<organism evidence="1 2">
    <name type="scientific">Coniosporium apollinis (strain CBS 100218)</name>
    <name type="common">Rock-inhabiting black yeast</name>
    <dbReference type="NCBI Taxonomy" id="1168221"/>
    <lineage>
        <taxon>Eukaryota</taxon>
        <taxon>Fungi</taxon>
        <taxon>Dikarya</taxon>
        <taxon>Ascomycota</taxon>
        <taxon>Pezizomycotina</taxon>
        <taxon>Dothideomycetes</taxon>
        <taxon>Dothideomycetes incertae sedis</taxon>
        <taxon>Coniosporium</taxon>
    </lineage>
</organism>
<reference evidence="2" key="1">
    <citation type="submission" date="2012-06" db="EMBL/GenBank/DDBJ databases">
        <title>The genome sequence of Coniosporium apollinis CBS 100218.</title>
        <authorList>
            <consortium name="The Broad Institute Genome Sequencing Platform"/>
            <person name="Cuomo C."/>
            <person name="Gorbushina A."/>
            <person name="Noack S."/>
            <person name="Walker B."/>
            <person name="Young S.K."/>
            <person name="Zeng Q."/>
            <person name="Gargeya S."/>
            <person name="Fitzgerald M."/>
            <person name="Haas B."/>
            <person name="Abouelleil A."/>
            <person name="Alvarado L."/>
            <person name="Arachchi H.M."/>
            <person name="Berlin A.M."/>
            <person name="Chapman S.B."/>
            <person name="Goldberg J."/>
            <person name="Griggs A."/>
            <person name="Gujja S."/>
            <person name="Hansen M."/>
            <person name="Howarth C."/>
            <person name="Imamovic A."/>
            <person name="Larimer J."/>
            <person name="McCowan C."/>
            <person name="Montmayeur A."/>
            <person name="Murphy C."/>
            <person name="Neiman D."/>
            <person name="Pearson M."/>
            <person name="Priest M."/>
            <person name="Roberts A."/>
            <person name="Saif S."/>
            <person name="Shea T."/>
            <person name="Sisk P."/>
            <person name="Sykes S."/>
            <person name="Wortman J."/>
            <person name="Nusbaum C."/>
            <person name="Birren B."/>
        </authorList>
    </citation>
    <scope>NUCLEOTIDE SEQUENCE [LARGE SCALE GENOMIC DNA]</scope>
    <source>
        <strain evidence="2">CBS 100218</strain>
    </source>
</reference>
<dbReference type="OMA" id="GSLWRDN"/>
<dbReference type="InterPro" id="IPR008441">
    <property type="entry name" value="AfumC-like_glycosyl_Trfase"/>
</dbReference>
<dbReference type="GeneID" id="19905697"/>
<dbReference type="GO" id="GO:0016757">
    <property type="term" value="F:glycosyltransferase activity"/>
    <property type="evidence" value="ECO:0007669"/>
    <property type="project" value="InterPro"/>
</dbReference>
<evidence type="ECO:0008006" key="3">
    <source>
        <dbReference type="Google" id="ProtNLM"/>
    </source>
</evidence>
<evidence type="ECO:0000313" key="1">
    <source>
        <dbReference type="EMBL" id="EON69073.1"/>
    </source>
</evidence>
<sequence length="407" mass="45737">MDHRSIPGTSPVPYPLAPIPVQDEPLPASLTSPTPPSPNSKSIFAFWHSGISKLPPYLQWNVLAWYRRYAPLGWTIYVLDTIPESPLNVSRFIDIDSPAVVPTAVTNGSLDGAYAAQHTSDLVRYPLLLRYGGIYLDVGILQFGDLDRLWDEVIANPSSPHDFAGFTMGDPPDISIVNFALMARPNNPLVLRAHKILLKLWQDKTNTTGMHAHPLVHHVPLLRVPREVMVQDEGKGKMVIDDAAMTDYAIQIQAMGAAQRWLDIEDGWDGRRYVREKCWLLSMIDMAYVAEQRTGWDGQRLFRLMSLDMPPLGAEEDKDQRLAREIVEESVARSWCLKLGHGFSAKLFGGDTLGMLWRKHEGSDCRIGTYASWMRWAGVNCRQDQLPKPMEIPAYEPTAVGRLSDQV</sequence>
<name>R7Z4P7_CONA1</name>
<keyword evidence="2" id="KW-1185">Reference proteome</keyword>
<gene>
    <name evidence="1" type="ORF">W97_08386</name>
</gene>
<evidence type="ECO:0000313" key="2">
    <source>
        <dbReference type="Proteomes" id="UP000016924"/>
    </source>
</evidence>
<dbReference type="RefSeq" id="XP_007784390.1">
    <property type="nucleotide sequence ID" value="XM_007786200.1"/>
</dbReference>
<dbReference type="SUPFAM" id="SSF53448">
    <property type="entry name" value="Nucleotide-diphospho-sugar transferases"/>
    <property type="match status" value="1"/>
</dbReference>
<protein>
    <recommendedName>
        <fullName evidence="3">Capsule polysaccharide biosynthesis protein</fullName>
    </recommendedName>
</protein>
<dbReference type="Proteomes" id="UP000016924">
    <property type="component" value="Unassembled WGS sequence"/>
</dbReference>
<dbReference type="InterPro" id="IPR029044">
    <property type="entry name" value="Nucleotide-diphossugar_trans"/>
</dbReference>